<dbReference type="OrthoDB" id="7582741at2"/>
<feature type="signal peptide" evidence="1">
    <location>
        <begin position="1"/>
        <end position="23"/>
    </location>
</feature>
<gene>
    <name evidence="2" type="ORF">SAMN05216382_0418</name>
</gene>
<proteinExistence type="predicted"/>
<keyword evidence="3" id="KW-1185">Reference proteome</keyword>
<keyword evidence="1" id="KW-0732">Signal</keyword>
<dbReference type="AlphaFoldDB" id="A0A1H7H1J9"/>
<dbReference type="EMBL" id="FNZZ01000001">
    <property type="protein sequence ID" value="SEK44286.1"/>
    <property type="molecule type" value="Genomic_DNA"/>
</dbReference>
<protein>
    <recommendedName>
        <fullName evidence="4">DUF4398 domain-containing protein</fullName>
    </recommendedName>
</protein>
<organism evidence="2 3">
    <name type="scientific">Sphingomonas palmae</name>
    <dbReference type="NCBI Taxonomy" id="1855283"/>
    <lineage>
        <taxon>Bacteria</taxon>
        <taxon>Pseudomonadati</taxon>
        <taxon>Pseudomonadota</taxon>
        <taxon>Alphaproteobacteria</taxon>
        <taxon>Sphingomonadales</taxon>
        <taxon>Sphingomonadaceae</taxon>
        <taxon>Sphingomonas</taxon>
    </lineage>
</organism>
<reference evidence="3" key="1">
    <citation type="submission" date="2016-10" db="EMBL/GenBank/DDBJ databases">
        <authorList>
            <person name="Varghese N."/>
            <person name="Submissions S."/>
        </authorList>
    </citation>
    <scope>NUCLEOTIDE SEQUENCE [LARGE SCALE GENOMIC DNA]</scope>
    <source>
        <strain evidence="3">JS21-1</strain>
    </source>
</reference>
<evidence type="ECO:0000313" key="2">
    <source>
        <dbReference type="EMBL" id="SEK44286.1"/>
    </source>
</evidence>
<sequence length="171" mass="17579">MPPRPAHLPLLLCAALAPLAGCAVPEGPFPSLAPRAVEKLGFAEPAAPPPAPVAPDPALDERLADNARERIEAAKAFDAGANRAERLARAARGAKAGSEPWLDAQTALAELDALRARHQDALGVLEDLASSRAQALLPAYPALETALQAARATSAAQTRRIDSIAASLAPA</sequence>
<accession>A0A1H7H1J9</accession>
<evidence type="ECO:0000256" key="1">
    <source>
        <dbReference type="SAM" id="SignalP"/>
    </source>
</evidence>
<dbReference type="Proteomes" id="UP000199214">
    <property type="component" value="Unassembled WGS sequence"/>
</dbReference>
<dbReference type="RefSeq" id="WP_143051777.1">
    <property type="nucleotide sequence ID" value="NZ_FNZZ01000001.1"/>
</dbReference>
<name>A0A1H7H1J9_9SPHN</name>
<evidence type="ECO:0008006" key="4">
    <source>
        <dbReference type="Google" id="ProtNLM"/>
    </source>
</evidence>
<evidence type="ECO:0000313" key="3">
    <source>
        <dbReference type="Proteomes" id="UP000199214"/>
    </source>
</evidence>
<feature type="chain" id="PRO_5011674415" description="DUF4398 domain-containing protein" evidence="1">
    <location>
        <begin position="24"/>
        <end position="171"/>
    </location>
</feature>